<dbReference type="InterPro" id="IPR029016">
    <property type="entry name" value="GAF-like_dom_sf"/>
</dbReference>
<evidence type="ECO:0000313" key="8">
    <source>
        <dbReference type="EMBL" id="PKD43568.1"/>
    </source>
</evidence>
<protein>
    <recommendedName>
        <fullName evidence="2">histidine kinase</fullName>
        <ecNumber evidence="2">2.7.13.3</ecNumber>
    </recommendedName>
</protein>
<keyword evidence="9" id="KW-1185">Reference proteome</keyword>
<evidence type="ECO:0000256" key="1">
    <source>
        <dbReference type="ARBA" id="ARBA00000085"/>
    </source>
</evidence>
<keyword evidence="6" id="KW-0175">Coiled coil</keyword>
<dbReference type="Pfam" id="PF00512">
    <property type="entry name" value="HisKA"/>
    <property type="match status" value="1"/>
</dbReference>
<dbReference type="SMART" id="SM00065">
    <property type="entry name" value="GAF"/>
    <property type="match status" value="1"/>
</dbReference>
<evidence type="ECO:0000259" key="7">
    <source>
        <dbReference type="PROSITE" id="PS50109"/>
    </source>
</evidence>
<dbReference type="EMBL" id="PISP01000002">
    <property type="protein sequence ID" value="PKD43568.1"/>
    <property type="molecule type" value="Genomic_DNA"/>
</dbReference>
<dbReference type="AlphaFoldDB" id="A0A2N0VHG0"/>
<comment type="catalytic activity">
    <reaction evidence="1">
        <text>ATP + protein L-histidine = ADP + protein N-phospho-L-histidine.</text>
        <dbReference type="EC" id="2.7.13.3"/>
    </reaction>
</comment>
<dbReference type="SUPFAM" id="SSF47384">
    <property type="entry name" value="Homodimeric domain of signal transducing histidine kinase"/>
    <property type="match status" value="1"/>
</dbReference>
<accession>A0A2N0VHG0</accession>
<dbReference type="RefSeq" id="WP_101073110.1">
    <property type="nucleotide sequence ID" value="NZ_PISP01000002.1"/>
</dbReference>
<dbReference type="InterPro" id="IPR036097">
    <property type="entry name" value="HisK_dim/P_sf"/>
</dbReference>
<evidence type="ECO:0000256" key="6">
    <source>
        <dbReference type="SAM" id="Coils"/>
    </source>
</evidence>
<dbReference type="InterPro" id="IPR003594">
    <property type="entry name" value="HATPase_dom"/>
</dbReference>
<dbReference type="InterPro" id="IPR003661">
    <property type="entry name" value="HisK_dim/P_dom"/>
</dbReference>
<dbReference type="EC" id="2.7.13.3" evidence="2"/>
<dbReference type="Pfam" id="PF02518">
    <property type="entry name" value="HATPase_c"/>
    <property type="match status" value="1"/>
</dbReference>
<keyword evidence="3" id="KW-0597">Phosphoprotein</keyword>
<evidence type="ECO:0000256" key="4">
    <source>
        <dbReference type="ARBA" id="ARBA00022679"/>
    </source>
</evidence>
<evidence type="ECO:0000256" key="5">
    <source>
        <dbReference type="ARBA" id="ARBA00022777"/>
    </source>
</evidence>
<dbReference type="CDD" id="cd00082">
    <property type="entry name" value="HisKA"/>
    <property type="match status" value="1"/>
</dbReference>
<dbReference type="SUPFAM" id="SSF55781">
    <property type="entry name" value="GAF domain-like"/>
    <property type="match status" value="1"/>
</dbReference>
<reference evidence="8 9" key="1">
    <citation type="submission" date="2017-11" db="EMBL/GenBank/DDBJ databases">
        <title>Rhodohalobacter 15182 sp. nov., isolated from a salt lake.</title>
        <authorList>
            <person name="Han S."/>
        </authorList>
    </citation>
    <scope>NUCLEOTIDE SEQUENCE [LARGE SCALE GENOMIC DNA]</scope>
    <source>
        <strain evidence="8 9">15182</strain>
    </source>
</reference>
<evidence type="ECO:0000256" key="2">
    <source>
        <dbReference type="ARBA" id="ARBA00012438"/>
    </source>
</evidence>
<proteinExistence type="predicted"/>
<dbReference type="PRINTS" id="PR00344">
    <property type="entry name" value="BCTRLSENSOR"/>
</dbReference>
<feature type="coiled-coil region" evidence="6">
    <location>
        <begin position="157"/>
        <end position="184"/>
    </location>
</feature>
<feature type="domain" description="Histidine kinase" evidence="7">
    <location>
        <begin position="184"/>
        <end position="399"/>
    </location>
</feature>
<gene>
    <name evidence="8" type="ORF">CWD77_08345</name>
</gene>
<dbReference type="Gene3D" id="3.30.450.40">
    <property type="match status" value="1"/>
</dbReference>
<dbReference type="GO" id="GO:0000155">
    <property type="term" value="F:phosphorelay sensor kinase activity"/>
    <property type="evidence" value="ECO:0007669"/>
    <property type="project" value="InterPro"/>
</dbReference>
<name>A0A2N0VHG0_9BACT</name>
<dbReference type="Proteomes" id="UP000233398">
    <property type="component" value="Unassembled WGS sequence"/>
</dbReference>
<evidence type="ECO:0000313" key="9">
    <source>
        <dbReference type="Proteomes" id="UP000233398"/>
    </source>
</evidence>
<keyword evidence="5" id="KW-0418">Kinase</keyword>
<organism evidence="8 9">
    <name type="scientific">Rhodohalobacter barkolensis</name>
    <dbReference type="NCBI Taxonomy" id="2053187"/>
    <lineage>
        <taxon>Bacteria</taxon>
        <taxon>Pseudomonadati</taxon>
        <taxon>Balneolota</taxon>
        <taxon>Balneolia</taxon>
        <taxon>Balneolales</taxon>
        <taxon>Balneolaceae</taxon>
        <taxon>Rhodohalobacter</taxon>
    </lineage>
</organism>
<keyword evidence="4" id="KW-0808">Transferase</keyword>
<dbReference type="InterPro" id="IPR003018">
    <property type="entry name" value="GAF"/>
</dbReference>
<dbReference type="SMART" id="SM00387">
    <property type="entry name" value="HATPase_c"/>
    <property type="match status" value="1"/>
</dbReference>
<dbReference type="PROSITE" id="PS50109">
    <property type="entry name" value="HIS_KIN"/>
    <property type="match status" value="1"/>
</dbReference>
<dbReference type="PANTHER" id="PTHR43547:SF2">
    <property type="entry name" value="HYBRID SIGNAL TRANSDUCTION HISTIDINE KINASE C"/>
    <property type="match status" value="1"/>
</dbReference>
<comment type="caution">
    <text evidence="8">The sequence shown here is derived from an EMBL/GenBank/DDBJ whole genome shotgun (WGS) entry which is preliminary data.</text>
</comment>
<dbReference type="SMART" id="SM00388">
    <property type="entry name" value="HisKA"/>
    <property type="match status" value="1"/>
</dbReference>
<dbReference type="InterPro" id="IPR004358">
    <property type="entry name" value="Sig_transdc_His_kin-like_C"/>
</dbReference>
<dbReference type="Gene3D" id="1.10.287.130">
    <property type="match status" value="1"/>
</dbReference>
<dbReference type="Gene3D" id="3.30.565.10">
    <property type="entry name" value="Histidine kinase-like ATPase, C-terminal domain"/>
    <property type="match status" value="1"/>
</dbReference>
<dbReference type="PANTHER" id="PTHR43547">
    <property type="entry name" value="TWO-COMPONENT HISTIDINE KINASE"/>
    <property type="match status" value="1"/>
</dbReference>
<dbReference type="OrthoDB" id="9811889at2"/>
<dbReference type="FunFam" id="3.30.565.10:FF:000006">
    <property type="entry name" value="Sensor histidine kinase WalK"/>
    <property type="match status" value="1"/>
</dbReference>
<dbReference type="InterPro" id="IPR036890">
    <property type="entry name" value="HATPase_C_sf"/>
</dbReference>
<sequence>MSSLNDVPVKIEKKRIEALYSYSILDTAPEKEFDDLTKLAADICDVPIARINLIDKDRQWAKSILGMEEDTREVAREITVCQYTVKQNEVLEVKNLSEDPRFKNFSYVIHDPKLRYYLGAPLLNPEGFAVGALCVLDYKEREMSDKQKEQLQILAGEVMARLELRKQNQELQKLNEHKLKLMKMLSHDMRSPLNGIIGMSNMLGEIVEGEEEREMIELLEQSAMQLNQMVDEILSYSLMESKGFSLNLKEVDLDEISKSMRRLFKPVAKSKNVHLIINLEIEKRVCLDKDKFEQIFGNLLSNAIKFTRAGGQVKCDLSMTDGSLQLNVEDSGIGMDKSTVSDLFQNGTAAPTGGTSGEKSTGLGLAIVKYFVDLHDGSIDVSSKPGEGTEFSINIPLTEDCK</sequence>
<dbReference type="SUPFAM" id="SSF55874">
    <property type="entry name" value="ATPase domain of HSP90 chaperone/DNA topoisomerase II/histidine kinase"/>
    <property type="match status" value="1"/>
</dbReference>
<evidence type="ECO:0000256" key="3">
    <source>
        <dbReference type="ARBA" id="ARBA00022553"/>
    </source>
</evidence>
<dbReference type="InterPro" id="IPR005467">
    <property type="entry name" value="His_kinase_dom"/>
</dbReference>